<reference evidence="10 11" key="1">
    <citation type="journal article" date="2014" name="PLoS Genet.">
        <title>Phylogenetically driven sequencing of extremely halophilic archaea reveals strategies for static and dynamic osmo-response.</title>
        <authorList>
            <person name="Becker E.A."/>
            <person name="Seitzer P.M."/>
            <person name="Tritt A."/>
            <person name="Larsen D."/>
            <person name="Krusor M."/>
            <person name="Yao A.I."/>
            <person name="Wu D."/>
            <person name="Madern D."/>
            <person name="Eisen J.A."/>
            <person name="Darling A.E."/>
            <person name="Facciotti M.T."/>
        </authorList>
    </citation>
    <scope>NUCLEOTIDE SEQUENCE [LARGE SCALE GENOMIC DNA]</scope>
    <source>
        <strain evidence="10 11">DSM 12281</strain>
    </source>
</reference>
<evidence type="ECO:0000256" key="4">
    <source>
        <dbReference type="ARBA" id="ARBA00022692"/>
    </source>
</evidence>
<evidence type="ECO:0000256" key="6">
    <source>
        <dbReference type="ARBA" id="ARBA00023136"/>
    </source>
</evidence>
<comment type="similarity">
    <text evidence="2">Belongs to the MscS (TC 1.A.23) family.</text>
</comment>
<proteinExistence type="inferred from homology"/>
<dbReference type="PANTHER" id="PTHR30221">
    <property type="entry name" value="SMALL-CONDUCTANCE MECHANOSENSITIVE CHANNEL"/>
    <property type="match status" value="1"/>
</dbReference>
<keyword evidence="3" id="KW-1003">Cell membrane</keyword>
<dbReference type="InterPro" id="IPR011066">
    <property type="entry name" value="MscS_channel_C_sf"/>
</dbReference>
<sequence>MNALQLQGTSDEAVPTLTDIIPAIIDGVTIAGLFLVSFAVLYWLGKSVVIGLTERALERRGFNQGLISLARSIVSALVLLGAIALAATIAGFGMVLVGLSALGGAVVLAVGFAAQDLIANFVAGIFIVKDEPFTVGDTIEWDDNRGIVRDIQLRVTRLETLDNELVTVPNSELANSVLVNSTRNGLLRVSYEFGISYDDDIERARTAIIDEAERVPGALTDPAPSVAVTDLGDSSVVLSGRLWIDPVEHRPPAARTAFVEAVKERFDAEGIDMPYPHAELAGEVTIDERTETRSA</sequence>
<feature type="transmembrane region" description="Helical" evidence="7">
    <location>
        <begin position="92"/>
        <end position="114"/>
    </location>
</feature>
<dbReference type="InterPro" id="IPR006686">
    <property type="entry name" value="MscS_channel_CS"/>
</dbReference>
<dbReference type="PATRIC" id="fig|1230458.4.peg.526"/>
<dbReference type="InterPro" id="IPR023408">
    <property type="entry name" value="MscS_beta-dom_sf"/>
</dbReference>
<evidence type="ECO:0000259" key="9">
    <source>
        <dbReference type="Pfam" id="PF21082"/>
    </source>
</evidence>
<dbReference type="Pfam" id="PF21082">
    <property type="entry name" value="MS_channel_3rd"/>
    <property type="match status" value="1"/>
</dbReference>
<evidence type="ECO:0000256" key="7">
    <source>
        <dbReference type="SAM" id="Phobius"/>
    </source>
</evidence>
<dbReference type="RefSeq" id="WP_006824429.1">
    <property type="nucleotide sequence ID" value="NZ_AOIL01000012.1"/>
</dbReference>
<keyword evidence="11" id="KW-1185">Reference proteome</keyword>
<dbReference type="Gene3D" id="3.30.70.100">
    <property type="match status" value="1"/>
</dbReference>
<accession>M0ABE0</accession>
<dbReference type="InterPro" id="IPR010920">
    <property type="entry name" value="LSM_dom_sf"/>
</dbReference>
<dbReference type="SUPFAM" id="SSF50182">
    <property type="entry name" value="Sm-like ribonucleoproteins"/>
    <property type="match status" value="1"/>
</dbReference>
<dbReference type="Gene3D" id="1.10.287.1260">
    <property type="match status" value="1"/>
</dbReference>
<feature type="transmembrane region" description="Helical" evidence="7">
    <location>
        <begin position="65"/>
        <end position="86"/>
    </location>
</feature>
<dbReference type="EMBL" id="AOIL01000012">
    <property type="protein sequence ID" value="ELY95859.1"/>
    <property type="molecule type" value="Genomic_DNA"/>
</dbReference>
<dbReference type="GO" id="GO:0005886">
    <property type="term" value="C:plasma membrane"/>
    <property type="evidence" value="ECO:0007669"/>
    <property type="project" value="UniProtKB-SubCell"/>
</dbReference>
<dbReference type="Proteomes" id="UP000011648">
    <property type="component" value="Unassembled WGS sequence"/>
</dbReference>
<gene>
    <name evidence="10" type="ORF">C484_02659</name>
</gene>
<evidence type="ECO:0000259" key="8">
    <source>
        <dbReference type="Pfam" id="PF00924"/>
    </source>
</evidence>
<dbReference type="OrthoDB" id="31543at2157"/>
<evidence type="ECO:0000313" key="10">
    <source>
        <dbReference type="EMBL" id="ELY95859.1"/>
    </source>
</evidence>
<dbReference type="PROSITE" id="PS01246">
    <property type="entry name" value="UPF0003"/>
    <property type="match status" value="1"/>
</dbReference>
<feature type="domain" description="Mechanosensitive ion channel MscS" evidence="8">
    <location>
        <begin position="116"/>
        <end position="183"/>
    </location>
</feature>
<dbReference type="InterPro" id="IPR045275">
    <property type="entry name" value="MscS_archaea/bacteria_type"/>
</dbReference>
<dbReference type="InterPro" id="IPR049278">
    <property type="entry name" value="MS_channel_C"/>
</dbReference>
<evidence type="ECO:0000256" key="2">
    <source>
        <dbReference type="ARBA" id="ARBA00008017"/>
    </source>
</evidence>
<dbReference type="InterPro" id="IPR006685">
    <property type="entry name" value="MscS_channel_2nd"/>
</dbReference>
<dbReference type="GO" id="GO:0008381">
    <property type="term" value="F:mechanosensitive monoatomic ion channel activity"/>
    <property type="evidence" value="ECO:0007669"/>
    <property type="project" value="InterPro"/>
</dbReference>
<comment type="caution">
    <text evidence="10">The sequence shown here is derived from an EMBL/GenBank/DDBJ whole genome shotgun (WGS) entry which is preliminary data.</text>
</comment>
<protein>
    <submittedName>
        <fullName evidence="10">Mechanosensitive ion channel protein MscS</fullName>
    </submittedName>
</protein>
<evidence type="ECO:0000313" key="11">
    <source>
        <dbReference type="Proteomes" id="UP000011648"/>
    </source>
</evidence>
<keyword evidence="4 7" id="KW-0812">Transmembrane</keyword>
<keyword evidence="6 7" id="KW-0472">Membrane</keyword>
<feature type="domain" description="Mechanosensitive ion channel MscS C-terminal" evidence="9">
    <location>
        <begin position="189"/>
        <end position="273"/>
    </location>
</feature>
<dbReference type="AlphaFoldDB" id="M0ABE0"/>
<dbReference type="STRING" id="1230458.C484_02659"/>
<comment type="subcellular location">
    <subcellularLocation>
        <location evidence="1">Cell membrane</location>
        <topology evidence="1">Multi-pass membrane protein</topology>
    </subcellularLocation>
</comment>
<dbReference type="PANTHER" id="PTHR30221:SF1">
    <property type="entry name" value="SMALL-CONDUCTANCE MECHANOSENSITIVE CHANNEL"/>
    <property type="match status" value="1"/>
</dbReference>
<dbReference type="SUPFAM" id="SSF82689">
    <property type="entry name" value="Mechanosensitive channel protein MscS (YggB), C-terminal domain"/>
    <property type="match status" value="1"/>
</dbReference>
<keyword evidence="5 7" id="KW-1133">Transmembrane helix</keyword>
<evidence type="ECO:0000256" key="1">
    <source>
        <dbReference type="ARBA" id="ARBA00004651"/>
    </source>
</evidence>
<evidence type="ECO:0000256" key="3">
    <source>
        <dbReference type="ARBA" id="ARBA00022475"/>
    </source>
</evidence>
<dbReference type="Gene3D" id="2.30.30.60">
    <property type="match status" value="1"/>
</dbReference>
<organism evidence="10 11">
    <name type="scientific">Natrialba taiwanensis DSM 12281</name>
    <dbReference type="NCBI Taxonomy" id="1230458"/>
    <lineage>
        <taxon>Archaea</taxon>
        <taxon>Methanobacteriati</taxon>
        <taxon>Methanobacteriota</taxon>
        <taxon>Stenosarchaea group</taxon>
        <taxon>Halobacteria</taxon>
        <taxon>Halobacteriales</taxon>
        <taxon>Natrialbaceae</taxon>
        <taxon>Natrialba</taxon>
    </lineage>
</organism>
<feature type="transmembrane region" description="Helical" evidence="7">
    <location>
        <begin position="20"/>
        <end position="44"/>
    </location>
</feature>
<name>M0ABE0_9EURY</name>
<evidence type="ECO:0000256" key="5">
    <source>
        <dbReference type="ARBA" id="ARBA00022989"/>
    </source>
</evidence>
<dbReference type="Pfam" id="PF00924">
    <property type="entry name" value="MS_channel_2nd"/>
    <property type="match status" value="1"/>
</dbReference>